<gene>
    <name evidence="2" type="ORF">N7532_005040</name>
</gene>
<accession>A0A9W9K9G1</accession>
<comment type="caution">
    <text evidence="2">The sequence shown here is derived from an EMBL/GenBank/DDBJ whole genome shotgun (WGS) entry which is preliminary data.</text>
</comment>
<reference evidence="2" key="2">
    <citation type="journal article" date="2023" name="IMA Fungus">
        <title>Comparative genomic study of the Penicillium genus elucidates a diverse pangenome and 15 lateral gene transfer events.</title>
        <authorList>
            <person name="Petersen C."/>
            <person name="Sorensen T."/>
            <person name="Nielsen M.R."/>
            <person name="Sondergaard T.E."/>
            <person name="Sorensen J.L."/>
            <person name="Fitzpatrick D.A."/>
            <person name="Frisvad J.C."/>
            <person name="Nielsen K.L."/>
        </authorList>
    </citation>
    <scope>NUCLEOTIDE SEQUENCE</scope>
    <source>
        <strain evidence="2">IBT 30761</strain>
    </source>
</reference>
<keyword evidence="3" id="KW-1185">Reference proteome</keyword>
<proteinExistence type="predicted"/>
<evidence type="ECO:0000313" key="3">
    <source>
        <dbReference type="Proteomes" id="UP001149074"/>
    </source>
</evidence>
<feature type="signal peptide" evidence="1">
    <location>
        <begin position="1"/>
        <end position="22"/>
    </location>
</feature>
<sequence length="59" mass="6309">MREGASNWIVPCPALIFPLVLGAIFSQASDCINAVGETHLPGHVAILWSGLVENINRIP</sequence>
<evidence type="ECO:0000313" key="2">
    <source>
        <dbReference type="EMBL" id="KAJ5098039.1"/>
    </source>
</evidence>
<organism evidence="2 3">
    <name type="scientific">Penicillium argentinense</name>
    <dbReference type="NCBI Taxonomy" id="1131581"/>
    <lineage>
        <taxon>Eukaryota</taxon>
        <taxon>Fungi</taxon>
        <taxon>Dikarya</taxon>
        <taxon>Ascomycota</taxon>
        <taxon>Pezizomycotina</taxon>
        <taxon>Eurotiomycetes</taxon>
        <taxon>Eurotiomycetidae</taxon>
        <taxon>Eurotiales</taxon>
        <taxon>Aspergillaceae</taxon>
        <taxon>Penicillium</taxon>
    </lineage>
</organism>
<feature type="chain" id="PRO_5040840766" evidence="1">
    <location>
        <begin position="23"/>
        <end position="59"/>
    </location>
</feature>
<dbReference type="RefSeq" id="XP_056473693.1">
    <property type="nucleotide sequence ID" value="XM_056617534.1"/>
</dbReference>
<reference evidence="2" key="1">
    <citation type="submission" date="2022-11" db="EMBL/GenBank/DDBJ databases">
        <authorList>
            <person name="Petersen C."/>
        </authorList>
    </citation>
    <scope>NUCLEOTIDE SEQUENCE</scope>
    <source>
        <strain evidence="2">IBT 30761</strain>
    </source>
</reference>
<name>A0A9W9K9G1_9EURO</name>
<dbReference type="EMBL" id="JAPQKI010000005">
    <property type="protein sequence ID" value="KAJ5098039.1"/>
    <property type="molecule type" value="Genomic_DNA"/>
</dbReference>
<dbReference type="Proteomes" id="UP001149074">
    <property type="component" value="Unassembled WGS sequence"/>
</dbReference>
<keyword evidence="1" id="KW-0732">Signal</keyword>
<dbReference type="GeneID" id="81356513"/>
<dbReference type="AlphaFoldDB" id="A0A9W9K9G1"/>
<protein>
    <submittedName>
        <fullName evidence="2">Uncharacterized protein</fullName>
    </submittedName>
</protein>
<evidence type="ECO:0000256" key="1">
    <source>
        <dbReference type="SAM" id="SignalP"/>
    </source>
</evidence>